<dbReference type="CDD" id="cd06163">
    <property type="entry name" value="S2P-M50_PDZ_RseP-like"/>
    <property type="match status" value="1"/>
</dbReference>
<dbReference type="AlphaFoldDB" id="F9UAI2"/>
<dbReference type="GO" id="GO:0016020">
    <property type="term" value="C:membrane"/>
    <property type="evidence" value="ECO:0007669"/>
    <property type="project" value="UniProtKB-SubCell"/>
</dbReference>
<feature type="domain" description="PDZ" evidence="12">
    <location>
        <begin position="211"/>
        <end position="292"/>
    </location>
</feature>
<sequence length="454" mass="49247">MDILFTIGSFVVALAILIAVHEFGHFWVARRVGVKVLRFSIGFGRPLLRIQRDPDATEYVVALVPLGGYVKMLDEREEEVPAAQAHLAFNRQALWKRSAIVVAGPLFNFLFAIFAYWAIFMSGDSGLRPIVGDVEPQSIAAEAGFQSGDELIRVGDREAGSWETALIAFVGKSLDGRELAVQVRDASGRELTRWIPSDAVRSLAEEPDLLGRLGLSPKRPTLPAVIGELVPGEAAEDSGLKRGDRILSADGRPIEGWQDWVGVVQDHANEALAIEIERDDGERLALSITPRSAQVEGETIGRIGAGVLVPDGLMDDYSVEVRYGPLESLDRAVSKTVEMSVMTLRVVGRMLIGQASVENLSGPITIAETAGRTASYGLESFVKFLAVVSISLGILNLLPVPVLDGGHLLYFFIEWVKGSPLSEEAQMQGQKIGLFLLAALMSLAFYLDLSRLLG</sequence>
<keyword evidence="8 11" id="KW-1133">Transmembrane helix</keyword>
<dbReference type="OrthoDB" id="9782003at2"/>
<dbReference type="EMBL" id="AFWV01000006">
    <property type="protein sequence ID" value="EGV18734.1"/>
    <property type="molecule type" value="Genomic_DNA"/>
</dbReference>
<evidence type="ECO:0000259" key="12">
    <source>
        <dbReference type="PROSITE" id="PS50106"/>
    </source>
</evidence>
<comment type="similarity">
    <text evidence="3 11">Belongs to the peptidase M50B family.</text>
</comment>
<dbReference type="PANTHER" id="PTHR42837">
    <property type="entry name" value="REGULATOR OF SIGMA-E PROTEASE RSEP"/>
    <property type="match status" value="1"/>
</dbReference>
<dbReference type="InterPro" id="IPR004387">
    <property type="entry name" value="Pept_M50_Zn"/>
</dbReference>
<keyword evidence="6 11" id="KW-0378">Hydrolase</keyword>
<dbReference type="GO" id="GO:0046872">
    <property type="term" value="F:metal ion binding"/>
    <property type="evidence" value="ECO:0007669"/>
    <property type="project" value="UniProtKB-KW"/>
</dbReference>
<name>F9UAI2_9GAMM</name>
<organism evidence="13 14">
    <name type="scientific">Thiocapsa marina 5811</name>
    <dbReference type="NCBI Taxonomy" id="768671"/>
    <lineage>
        <taxon>Bacteria</taxon>
        <taxon>Pseudomonadati</taxon>
        <taxon>Pseudomonadota</taxon>
        <taxon>Gammaproteobacteria</taxon>
        <taxon>Chromatiales</taxon>
        <taxon>Chromatiaceae</taxon>
        <taxon>Thiocapsa</taxon>
    </lineage>
</organism>
<feature type="transmembrane region" description="Helical" evidence="11">
    <location>
        <begin position="6"/>
        <end position="28"/>
    </location>
</feature>
<keyword evidence="14" id="KW-1185">Reference proteome</keyword>
<reference evidence="13 14" key="1">
    <citation type="submission" date="2011-06" db="EMBL/GenBank/DDBJ databases">
        <title>The draft genome of Thiocapsa marina 5811.</title>
        <authorList>
            <consortium name="US DOE Joint Genome Institute (JGI-PGF)"/>
            <person name="Lucas S."/>
            <person name="Han J."/>
            <person name="Cheng J.-F."/>
            <person name="Goodwin L."/>
            <person name="Pitluck S."/>
            <person name="Peters L."/>
            <person name="Land M.L."/>
            <person name="Hauser L."/>
            <person name="Vogl K."/>
            <person name="Liu Z."/>
            <person name="Imhoff J."/>
            <person name="Thiel V."/>
            <person name="Frigaard N.-U."/>
            <person name="Bryant D."/>
            <person name="Woyke T.J."/>
        </authorList>
    </citation>
    <scope>NUCLEOTIDE SEQUENCE [LARGE SCALE GENOMIC DNA]</scope>
    <source>
        <strain evidence="13 14">5811</strain>
    </source>
</reference>
<evidence type="ECO:0000256" key="6">
    <source>
        <dbReference type="ARBA" id="ARBA00022801"/>
    </source>
</evidence>
<dbReference type="CDD" id="cd23081">
    <property type="entry name" value="cpPDZ_EcRseP-like"/>
    <property type="match status" value="1"/>
</dbReference>
<evidence type="ECO:0000313" key="14">
    <source>
        <dbReference type="Proteomes" id="UP000005459"/>
    </source>
</evidence>
<protein>
    <recommendedName>
        <fullName evidence="11">Zinc metalloprotease</fullName>
        <ecNumber evidence="11">3.4.24.-</ecNumber>
    </recommendedName>
</protein>
<keyword evidence="4 13" id="KW-0645">Protease</keyword>
<keyword evidence="11" id="KW-0479">Metal-binding</keyword>
<dbReference type="SMART" id="SM00228">
    <property type="entry name" value="PDZ"/>
    <property type="match status" value="2"/>
</dbReference>
<keyword evidence="10 11" id="KW-0472">Membrane</keyword>
<dbReference type="STRING" id="768671.ThimaDRAFT_2152"/>
<keyword evidence="9 11" id="KW-0482">Metalloprotease</keyword>
<evidence type="ECO:0000256" key="11">
    <source>
        <dbReference type="RuleBase" id="RU362031"/>
    </source>
</evidence>
<dbReference type="Pfam" id="PF17820">
    <property type="entry name" value="PDZ_6"/>
    <property type="match status" value="1"/>
</dbReference>
<evidence type="ECO:0000256" key="9">
    <source>
        <dbReference type="ARBA" id="ARBA00023049"/>
    </source>
</evidence>
<dbReference type="GO" id="GO:0004222">
    <property type="term" value="F:metalloendopeptidase activity"/>
    <property type="evidence" value="ECO:0007669"/>
    <property type="project" value="InterPro"/>
</dbReference>
<gene>
    <name evidence="13" type="ORF">ThimaDRAFT_2152</name>
</gene>
<dbReference type="NCBIfam" id="TIGR00054">
    <property type="entry name" value="RIP metalloprotease RseP"/>
    <property type="match status" value="1"/>
</dbReference>
<comment type="cofactor">
    <cofactor evidence="1 11">
        <name>Zn(2+)</name>
        <dbReference type="ChEBI" id="CHEBI:29105"/>
    </cofactor>
</comment>
<dbReference type="PANTHER" id="PTHR42837:SF2">
    <property type="entry name" value="MEMBRANE METALLOPROTEASE ARASP2, CHLOROPLASTIC-RELATED"/>
    <property type="match status" value="1"/>
</dbReference>
<dbReference type="Gene3D" id="2.30.42.10">
    <property type="match status" value="2"/>
</dbReference>
<keyword evidence="5 11" id="KW-0812">Transmembrane</keyword>
<feature type="transmembrane region" description="Helical" evidence="11">
    <location>
        <begin position="99"/>
        <end position="119"/>
    </location>
</feature>
<dbReference type="InterPro" id="IPR041489">
    <property type="entry name" value="PDZ_6"/>
</dbReference>
<dbReference type="InterPro" id="IPR008915">
    <property type="entry name" value="Peptidase_M50"/>
</dbReference>
<dbReference type="InterPro" id="IPR001478">
    <property type="entry name" value="PDZ"/>
</dbReference>
<evidence type="ECO:0000313" key="13">
    <source>
        <dbReference type="EMBL" id="EGV18734.1"/>
    </source>
</evidence>
<dbReference type="eggNOG" id="COG0750">
    <property type="taxonomic scope" value="Bacteria"/>
</dbReference>
<dbReference type="PATRIC" id="fig|768671.3.peg.2286"/>
<dbReference type="PROSITE" id="PS50106">
    <property type="entry name" value="PDZ"/>
    <property type="match status" value="1"/>
</dbReference>
<dbReference type="Pfam" id="PF02163">
    <property type="entry name" value="Peptidase_M50"/>
    <property type="match status" value="1"/>
</dbReference>
<evidence type="ECO:0000256" key="2">
    <source>
        <dbReference type="ARBA" id="ARBA00004141"/>
    </source>
</evidence>
<evidence type="ECO:0000256" key="4">
    <source>
        <dbReference type="ARBA" id="ARBA00022670"/>
    </source>
</evidence>
<evidence type="ECO:0000256" key="7">
    <source>
        <dbReference type="ARBA" id="ARBA00022833"/>
    </source>
</evidence>
<evidence type="ECO:0000256" key="10">
    <source>
        <dbReference type="ARBA" id="ARBA00023136"/>
    </source>
</evidence>
<proteinExistence type="inferred from homology"/>
<dbReference type="InterPro" id="IPR036034">
    <property type="entry name" value="PDZ_sf"/>
</dbReference>
<evidence type="ECO:0000256" key="1">
    <source>
        <dbReference type="ARBA" id="ARBA00001947"/>
    </source>
</evidence>
<evidence type="ECO:0000256" key="8">
    <source>
        <dbReference type="ARBA" id="ARBA00022989"/>
    </source>
</evidence>
<dbReference type="RefSeq" id="WP_007193027.1">
    <property type="nucleotide sequence ID" value="NZ_AFWV01000006.1"/>
</dbReference>
<dbReference type="EC" id="3.4.24.-" evidence="11"/>
<evidence type="ECO:0000256" key="3">
    <source>
        <dbReference type="ARBA" id="ARBA00007931"/>
    </source>
</evidence>
<evidence type="ECO:0000256" key="5">
    <source>
        <dbReference type="ARBA" id="ARBA00022692"/>
    </source>
</evidence>
<dbReference type="SUPFAM" id="SSF50156">
    <property type="entry name" value="PDZ domain-like"/>
    <property type="match status" value="2"/>
</dbReference>
<accession>F9UAI2</accession>
<comment type="subcellular location">
    <subcellularLocation>
        <location evidence="2">Membrane</location>
        <topology evidence="2">Multi-pass membrane protein</topology>
    </subcellularLocation>
</comment>
<dbReference type="GO" id="GO:0006508">
    <property type="term" value="P:proteolysis"/>
    <property type="evidence" value="ECO:0007669"/>
    <property type="project" value="UniProtKB-KW"/>
</dbReference>
<keyword evidence="7 11" id="KW-0862">Zinc</keyword>
<dbReference type="Proteomes" id="UP000005459">
    <property type="component" value="Unassembled WGS sequence"/>
</dbReference>